<keyword evidence="3" id="KW-1185">Reference proteome</keyword>
<accession>A0AA96V874</accession>
<name>A0AA96V874_9EURY</name>
<gene>
    <name evidence="2" type="ORF">MsAm2_14130</name>
</gene>
<reference evidence="2 3" key="1">
    <citation type="submission" date="2023-07" db="EMBL/GenBank/DDBJ databases">
        <title>Closed genome sequence of Methanosarcinaceae archaeon Am2.</title>
        <authorList>
            <person name="Poehlein A."/>
            <person name="Protasov E."/>
            <person name="Platt K."/>
            <person name="Reeh H."/>
            <person name="Daniel R."/>
            <person name="Brune A."/>
        </authorList>
    </citation>
    <scope>NUCLEOTIDE SEQUENCE [LARGE SCALE GENOMIC DNA]</scope>
    <source>
        <strain evidence="2 3">Am2</strain>
    </source>
</reference>
<dbReference type="Proteomes" id="UP001304970">
    <property type="component" value="Chromosome"/>
</dbReference>
<dbReference type="EMBL" id="CP131061">
    <property type="protein sequence ID" value="WNY27610.1"/>
    <property type="molecule type" value="Genomic_DNA"/>
</dbReference>
<evidence type="ECO:0000313" key="3">
    <source>
        <dbReference type="Proteomes" id="UP001304970"/>
    </source>
</evidence>
<evidence type="ECO:0000313" key="2">
    <source>
        <dbReference type="EMBL" id="WNY27610.1"/>
    </source>
</evidence>
<feature type="transmembrane region" description="Helical" evidence="1">
    <location>
        <begin position="12"/>
        <end position="31"/>
    </location>
</feature>
<protein>
    <submittedName>
        <fullName evidence="2">Uncharacterized protein</fullName>
    </submittedName>
</protein>
<organism evidence="2 3">
    <name type="scientific">Methanolapillus ohkumae</name>
    <dbReference type="NCBI Taxonomy" id="3028298"/>
    <lineage>
        <taxon>Archaea</taxon>
        <taxon>Methanobacteriati</taxon>
        <taxon>Methanobacteriota</taxon>
        <taxon>Stenosarchaea group</taxon>
        <taxon>Methanomicrobia</taxon>
        <taxon>Methanosarcinales</taxon>
        <taxon>Methanosarcinaceae</taxon>
        <taxon>Methanolapillus</taxon>
    </lineage>
</organism>
<dbReference type="AlphaFoldDB" id="A0AA96V874"/>
<keyword evidence="1" id="KW-1133">Transmembrane helix</keyword>
<dbReference type="GeneID" id="89228839"/>
<keyword evidence="1" id="KW-0812">Transmembrane</keyword>
<evidence type="ECO:0000256" key="1">
    <source>
        <dbReference type="SAM" id="Phobius"/>
    </source>
</evidence>
<proteinExistence type="predicted"/>
<sequence>MIGGLGPMELILIVMVLLMICIPFVLLYYIIKKAVRDGNKEAKQK</sequence>
<dbReference type="RefSeq" id="WP_338097571.1">
    <property type="nucleotide sequence ID" value="NZ_CP131061.1"/>
</dbReference>
<keyword evidence="1" id="KW-0472">Membrane</keyword>